<comment type="caution">
    <text evidence="2">The sequence shown here is derived from an EMBL/GenBank/DDBJ whole genome shotgun (WGS) entry which is preliminary data.</text>
</comment>
<sequence length="142" mass="15226">MGVLGCSMARRKSRASIELGVQEKIFSSTLVDSKVNRIRIIPGGEGFETCCHESIRRKFESNLPLKTVKNKDLRVNSGDPRIDSSRGACGANDSAYGNNGPLGVTVNDLDGSSGKYNRWSSGASTGPVEIGYNNRSGSKDLK</sequence>
<reference evidence="2 3" key="1">
    <citation type="journal article" date="2023" name="Plants (Basel)">
        <title>Bridging the Gap: Combining Genomics and Transcriptomics Approaches to Understand Stylosanthes scabra, an Orphan Legume from the Brazilian Caatinga.</title>
        <authorList>
            <person name="Ferreira-Neto J.R.C."/>
            <person name="da Silva M.D."/>
            <person name="Binneck E."/>
            <person name="de Melo N.F."/>
            <person name="da Silva R.H."/>
            <person name="de Melo A.L.T.M."/>
            <person name="Pandolfi V."/>
            <person name="Bustamante F.O."/>
            <person name="Brasileiro-Vidal A.C."/>
            <person name="Benko-Iseppon A.M."/>
        </authorList>
    </citation>
    <scope>NUCLEOTIDE SEQUENCE [LARGE SCALE GENOMIC DNA]</scope>
    <source>
        <tissue evidence="2">Leaves</tissue>
    </source>
</reference>
<keyword evidence="3" id="KW-1185">Reference proteome</keyword>
<gene>
    <name evidence="2" type="ORF">PIB30_021886</name>
</gene>
<protein>
    <submittedName>
        <fullName evidence="2">Uncharacterized protein</fullName>
    </submittedName>
</protein>
<feature type="compositionally biased region" description="Polar residues" evidence="1">
    <location>
        <begin position="115"/>
        <end position="124"/>
    </location>
</feature>
<feature type="region of interest" description="Disordered" evidence="1">
    <location>
        <begin position="115"/>
        <end position="142"/>
    </location>
</feature>
<evidence type="ECO:0000313" key="3">
    <source>
        <dbReference type="Proteomes" id="UP001341840"/>
    </source>
</evidence>
<accession>A0ABU6S912</accession>
<name>A0ABU6S912_9FABA</name>
<organism evidence="2 3">
    <name type="scientific">Stylosanthes scabra</name>
    <dbReference type="NCBI Taxonomy" id="79078"/>
    <lineage>
        <taxon>Eukaryota</taxon>
        <taxon>Viridiplantae</taxon>
        <taxon>Streptophyta</taxon>
        <taxon>Embryophyta</taxon>
        <taxon>Tracheophyta</taxon>
        <taxon>Spermatophyta</taxon>
        <taxon>Magnoliopsida</taxon>
        <taxon>eudicotyledons</taxon>
        <taxon>Gunneridae</taxon>
        <taxon>Pentapetalae</taxon>
        <taxon>rosids</taxon>
        <taxon>fabids</taxon>
        <taxon>Fabales</taxon>
        <taxon>Fabaceae</taxon>
        <taxon>Papilionoideae</taxon>
        <taxon>50 kb inversion clade</taxon>
        <taxon>dalbergioids sensu lato</taxon>
        <taxon>Dalbergieae</taxon>
        <taxon>Pterocarpus clade</taxon>
        <taxon>Stylosanthes</taxon>
    </lineage>
</organism>
<dbReference type="Proteomes" id="UP001341840">
    <property type="component" value="Unassembled WGS sequence"/>
</dbReference>
<dbReference type="EMBL" id="JASCZI010060488">
    <property type="protein sequence ID" value="MED6132759.1"/>
    <property type="molecule type" value="Genomic_DNA"/>
</dbReference>
<evidence type="ECO:0000313" key="2">
    <source>
        <dbReference type="EMBL" id="MED6132759.1"/>
    </source>
</evidence>
<evidence type="ECO:0000256" key="1">
    <source>
        <dbReference type="SAM" id="MobiDB-lite"/>
    </source>
</evidence>
<proteinExistence type="predicted"/>